<comment type="caution">
    <text evidence="3">The sequence shown here is derived from an EMBL/GenBank/DDBJ whole genome shotgun (WGS) entry which is preliminary data.</text>
</comment>
<evidence type="ECO:0000256" key="1">
    <source>
        <dbReference type="SAM" id="Phobius"/>
    </source>
</evidence>
<organism evidence="3 4">
    <name type="scientific">Sphingomonas horti</name>
    <dbReference type="NCBI Taxonomy" id="2682842"/>
    <lineage>
        <taxon>Bacteria</taxon>
        <taxon>Pseudomonadati</taxon>
        <taxon>Pseudomonadota</taxon>
        <taxon>Alphaproteobacteria</taxon>
        <taxon>Sphingomonadales</taxon>
        <taxon>Sphingomonadaceae</taxon>
        <taxon>Sphingomonas</taxon>
    </lineage>
</organism>
<dbReference type="PANTHER" id="PTHR12126:SF11">
    <property type="entry name" value="NADH DEHYDROGENASE [UBIQUINONE] 1 ALPHA SUBCOMPLEX SUBUNIT 9, MITOCHONDRIAL"/>
    <property type="match status" value="1"/>
</dbReference>
<protein>
    <submittedName>
        <fullName evidence="3">NAD(P)H-binding protein</fullName>
    </submittedName>
</protein>
<dbReference type="Pfam" id="PF13460">
    <property type="entry name" value="NAD_binding_10"/>
    <property type="match status" value="1"/>
</dbReference>
<dbReference type="InterPro" id="IPR025695">
    <property type="entry name" value="DoxX-like"/>
</dbReference>
<sequence length="421" mass="44955">MRILLLGAGGFIGRTIRAELLRRGHDVVAVVRRPDGSGDRRVAINLAEATDPASWHPHLAGVDVVINAAGVLRGPEMETVHVDAPRALYSACADAGVKRVVLISAISARSEVDTDYSRTKLRGEAELMRSGLDWTILRPSLVYGDGSYGGTSLIRGMAGLPWFIPVPGDGSFAFSPIHADDLARAVRLICEDNGFSGQTLEPAGPQTLSLRDLLVRYRRWLGFGTPRILTIPMAAMRLFGRLGDLFGAGPIATNSVRQMIAGNGGDGAAFAAAIGFTPRSINEALRDRPSHVQDRWHARLFFLAPLATAVLLAMWIASAVLGLAFGDAETRAVVQGLGLPETCVRPLQLGGSLLDLSVAALLAADRTARWSTAVQLVVVLGYTVVIGLAQPHLWFDPLGPLLKNLPIIVLILMRGAVAVQR</sequence>
<evidence type="ECO:0000313" key="3">
    <source>
        <dbReference type="EMBL" id="MVO77890.1"/>
    </source>
</evidence>
<dbReference type="PANTHER" id="PTHR12126">
    <property type="entry name" value="NADH-UBIQUINONE OXIDOREDUCTASE 39 KDA SUBUNIT-RELATED"/>
    <property type="match status" value="1"/>
</dbReference>
<feature type="transmembrane region" description="Helical" evidence="1">
    <location>
        <begin position="300"/>
        <end position="326"/>
    </location>
</feature>
<dbReference type="EMBL" id="WQMS01000008">
    <property type="protein sequence ID" value="MVO77890.1"/>
    <property type="molecule type" value="Genomic_DNA"/>
</dbReference>
<dbReference type="Proteomes" id="UP000441389">
    <property type="component" value="Unassembled WGS sequence"/>
</dbReference>
<keyword evidence="1" id="KW-1133">Transmembrane helix</keyword>
<dbReference type="InterPro" id="IPR051207">
    <property type="entry name" value="ComplexI_NDUFA9_subunit"/>
</dbReference>
<dbReference type="Gene3D" id="3.40.50.720">
    <property type="entry name" value="NAD(P)-binding Rossmann-like Domain"/>
    <property type="match status" value="1"/>
</dbReference>
<evidence type="ECO:0000313" key="4">
    <source>
        <dbReference type="Proteomes" id="UP000441389"/>
    </source>
</evidence>
<proteinExistence type="predicted"/>
<feature type="domain" description="NAD(P)-binding" evidence="2">
    <location>
        <begin position="7"/>
        <end position="143"/>
    </location>
</feature>
<dbReference type="InterPro" id="IPR036291">
    <property type="entry name" value="NAD(P)-bd_dom_sf"/>
</dbReference>
<dbReference type="InterPro" id="IPR016040">
    <property type="entry name" value="NAD(P)-bd_dom"/>
</dbReference>
<dbReference type="CDD" id="cd05271">
    <property type="entry name" value="NDUFA9_like_SDR_a"/>
    <property type="match status" value="1"/>
</dbReference>
<accession>A0A6I4J026</accession>
<dbReference type="Pfam" id="PF13781">
    <property type="entry name" value="DoxX_3"/>
    <property type="match status" value="1"/>
</dbReference>
<evidence type="ECO:0000259" key="2">
    <source>
        <dbReference type="Pfam" id="PF13460"/>
    </source>
</evidence>
<dbReference type="RefSeq" id="WP_157026854.1">
    <property type="nucleotide sequence ID" value="NZ_WQMS01000008.1"/>
</dbReference>
<gene>
    <name evidence="3" type="ORF">GON01_08080</name>
</gene>
<dbReference type="SUPFAM" id="SSF51735">
    <property type="entry name" value="NAD(P)-binding Rossmann-fold domains"/>
    <property type="match status" value="1"/>
</dbReference>
<feature type="transmembrane region" description="Helical" evidence="1">
    <location>
        <begin position="376"/>
        <end position="395"/>
    </location>
</feature>
<keyword evidence="4" id="KW-1185">Reference proteome</keyword>
<name>A0A6I4J026_9SPHN</name>
<keyword evidence="1" id="KW-0812">Transmembrane</keyword>
<dbReference type="AlphaFoldDB" id="A0A6I4J026"/>
<reference evidence="3 4" key="1">
    <citation type="submission" date="2019-12" db="EMBL/GenBank/DDBJ databases">
        <authorList>
            <person name="Huq M.A."/>
        </authorList>
    </citation>
    <scope>NUCLEOTIDE SEQUENCE [LARGE SCALE GENOMIC DNA]</scope>
    <source>
        <strain evidence="3 4">MAH-20</strain>
    </source>
</reference>
<keyword evidence="1" id="KW-0472">Membrane</keyword>
<dbReference type="GO" id="GO:0044877">
    <property type="term" value="F:protein-containing complex binding"/>
    <property type="evidence" value="ECO:0007669"/>
    <property type="project" value="TreeGrafter"/>
</dbReference>